<dbReference type="PANTHER" id="PTHR11818">
    <property type="entry name" value="BETA/GAMMA CRYSTALLIN"/>
    <property type="match status" value="1"/>
</dbReference>
<gene>
    <name evidence="4" type="primary">Crybb1_2</name>
    <name evidence="4" type="ORF">GTO96_0003761</name>
</gene>
<comment type="similarity">
    <text evidence="1">Belongs to the beta/gamma-crystallin family.</text>
</comment>
<dbReference type="PANTHER" id="PTHR11818:SF55">
    <property type="entry name" value="BETA-CRYSTALLIN B1-RELATED"/>
    <property type="match status" value="1"/>
</dbReference>
<evidence type="ECO:0000313" key="4">
    <source>
        <dbReference type="EMBL" id="KAG2464100.1"/>
    </source>
</evidence>
<protein>
    <submittedName>
        <fullName evidence="4">CRBB1 protein</fullName>
    </submittedName>
</protein>
<dbReference type="Gene3D" id="2.60.20.10">
    <property type="entry name" value="Crystallins"/>
    <property type="match status" value="1"/>
</dbReference>
<sequence>MNSQTLKMEKVRKCKPHPYPVGFSFRFVAYQYPGYRGYQYLLEKGDYRHWNEWGARTPQIQSIRRLRDMQWHQQGCYTLSTK</sequence>
<feature type="domain" description="Beta/gamma crystallin 'Greek key'" evidence="3">
    <location>
        <begin position="25"/>
        <end position="67"/>
    </location>
</feature>
<dbReference type="GO" id="GO:0002088">
    <property type="term" value="P:lens development in camera-type eye"/>
    <property type="evidence" value="ECO:0007669"/>
    <property type="project" value="TreeGrafter"/>
</dbReference>
<dbReference type="SUPFAM" id="SSF49695">
    <property type="entry name" value="gamma-Crystallin-like"/>
    <property type="match status" value="1"/>
</dbReference>
<evidence type="ECO:0000256" key="2">
    <source>
        <dbReference type="ARBA" id="ARBA00022737"/>
    </source>
</evidence>
<dbReference type="Proteomes" id="UP000886611">
    <property type="component" value="Unassembled WGS sequence"/>
</dbReference>
<dbReference type="AlphaFoldDB" id="A0A8X7X8A3"/>
<dbReference type="GO" id="GO:0007601">
    <property type="term" value="P:visual perception"/>
    <property type="evidence" value="ECO:0007669"/>
    <property type="project" value="TreeGrafter"/>
</dbReference>
<dbReference type="InterPro" id="IPR001064">
    <property type="entry name" value="Beta/gamma_crystallin"/>
</dbReference>
<keyword evidence="5" id="KW-1185">Reference proteome</keyword>
<dbReference type="EMBL" id="JAATIS010003638">
    <property type="protein sequence ID" value="KAG2464100.1"/>
    <property type="molecule type" value="Genomic_DNA"/>
</dbReference>
<organism evidence="4 5">
    <name type="scientific">Polypterus senegalus</name>
    <name type="common">Senegal bichir</name>
    <dbReference type="NCBI Taxonomy" id="55291"/>
    <lineage>
        <taxon>Eukaryota</taxon>
        <taxon>Metazoa</taxon>
        <taxon>Chordata</taxon>
        <taxon>Craniata</taxon>
        <taxon>Vertebrata</taxon>
        <taxon>Euteleostomi</taxon>
        <taxon>Actinopterygii</taxon>
        <taxon>Polypteriformes</taxon>
        <taxon>Polypteridae</taxon>
        <taxon>Polypterus</taxon>
    </lineage>
</organism>
<dbReference type="Pfam" id="PF00030">
    <property type="entry name" value="Crystall"/>
    <property type="match status" value="1"/>
</dbReference>
<reference evidence="4 5" key="1">
    <citation type="journal article" date="2021" name="Cell">
        <title>Tracing the genetic footprints of vertebrate landing in non-teleost ray-finned fishes.</title>
        <authorList>
            <person name="Bi X."/>
            <person name="Wang K."/>
            <person name="Yang L."/>
            <person name="Pan H."/>
            <person name="Jiang H."/>
            <person name="Wei Q."/>
            <person name="Fang M."/>
            <person name="Yu H."/>
            <person name="Zhu C."/>
            <person name="Cai Y."/>
            <person name="He Y."/>
            <person name="Gan X."/>
            <person name="Zeng H."/>
            <person name="Yu D."/>
            <person name="Zhu Y."/>
            <person name="Jiang H."/>
            <person name="Qiu Q."/>
            <person name="Yang H."/>
            <person name="Zhang Y.E."/>
            <person name="Wang W."/>
            <person name="Zhu M."/>
            <person name="He S."/>
            <person name="Zhang G."/>
        </authorList>
    </citation>
    <scope>NUCLEOTIDE SEQUENCE [LARGE SCALE GENOMIC DNA]</scope>
    <source>
        <strain evidence="4">Bchr_013</strain>
    </source>
</reference>
<accession>A0A8X7X8A3</accession>
<dbReference type="InterPro" id="IPR011024">
    <property type="entry name" value="G_crystallin-like"/>
</dbReference>
<proteinExistence type="inferred from homology"/>
<dbReference type="PROSITE" id="PS50915">
    <property type="entry name" value="CRYSTALLIN_BETA_GAMMA"/>
    <property type="match status" value="1"/>
</dbReference>
<dbReference type="GO" id="GO:0005212">
    <property type="term" value="F:structural constituent of eye lens"/>
    <property type="evidence" value="ECO:0007669"/>
    <property type="project" value="TreeGrafter"/>
</dbReference>
<keyword evidence="2" id="KW-0677">Repeat</keyword>
<feature type="non-terminal residue" evidence="4">
    <location>
        <position position="82"/>
    </location>
</feature>
<evidence type="ECO:0000313" key="5">
    <source>
        <dbReference type="Proteomes" id="UP000886611"/>
    </source>
</evidence>
<dbReference type="SMART" id="SM00247">
    <property type="entry name" value="XTALbg"/>
    <property type="match status" value="1"/>
</dbReference>
<comment type="caution">
    <text evidence="4">The sequence shown here is derived from an EMBL/GenBank/DDBJ whole genome shotgun (WGS) entry which is preliminary data.</text>
</comment>
<evidence type="ECO:0000259" key="3">
    <source>
        <dbReference type="PROSITE" id="PS50915"/>
    </source>
</evidence>
<evidence type="ECO:0000256" key="1">
    <source>
        <dbReference type="ARBA" id="ARBA00009646"/>
    </source>
</evidence>
<name>A0A8X7X8A3_POLSE</name>
<feature type="non-terminal residue" evidence="4">
    <location>
        <position position="1"/>
    </location>
</feature>
<dbReference type="InterPro" id="IPR050252">
    <property type="entry name" value="Beta/Gamma-Crystallin"/>
</dbReference>